<feature type="region of interest" description="Disordered" evidence="1">
    <location>
        <begin position="596"/>
        <end position="621"/>
    </location>
</feature>
<dbReference type="PANTHER" id="PTHR11669">
    <property type="entry name" value="REPLICATION FACTOR C / DNA POLYMERASE III GAMMA-TAU SUBUNIT"/>
    <property type="match status" value="1"/>
</dbReference>
<sequence>MSSPSIPRSLSDPALSKTLPSSSRSRSCPSTYSVPSSSSSKKSRFWGKKVGWFINCKKSELTEESLEAHNIRNQEKNATNKCSPYYKGLTDSSLVTGRQRHHPIPMSSPGRESYATTAATSIGSFSTFMSKMQDWTFCFTFKSKQDDDCYQNFESSAPKTRTTKATLVKEVVSEIVTNCKDDDFSGHNLRESHSASLVRKKPLRERVSQPQPQPAPAPTPTIVVDKDTNERKFMWASKYQPKSLKDFICNRDKARQLKGLVKAGECSHFIFEGPPGVGKRTMIWAFLQETFGADRVQVYISYHSQLKAILWLELQGESIGSIQVNVKESSQHVEVNLSTVLKGYEKHVIVELIKERHNKISNTALQSSGYNCRAIILYGADKLSTDALLYIRWLLERYKGYNKVFFCCSDVSKLQPIKTLCTIVQLFPPSNKEIVEVLEFIAKEEGIELPHQLAEKIANNSKNNLRQAIRSFEATWQINYSFAEDQVIMTGWEDDIANIAKNIVEEQSPKQLYVIRGKLQNLIEHNVSPDFIFKMDSEASVLEGEKPLVFVRNRHDEMGKWLHDPLKKNVQLFMRIEARKDSKAMDAFSKLQACKGMESKARETQKNELTRTREQASTYID</sequence>
<dbReference type="GO" id="GO:0006261">
    <property type="term" value="P:DNA-templated DNA replication"/>
    <property type="evidence" value="ECO:0007669"/>
    <property type="project" value="TreeGrafter"/>
</dbReference>
<dbReference type="Gene3D" id="3.40.50.300">
    <property type="entry name" value="P-loop containing nucleotide triphosphate hydrolases"/>
    <property type="match status" value="1"/>
</dbReference>
<dbReference type="Proteomes" id="UP001415857">
    <property type="component" value="Unassembled WGS sequence"/>
</dbReference>
<dbReference type="Pfam" id="PF21960">
    <property type="entry name" value="RCF1-5-like_lid"/>
    <property type="match status" value="1"/>
</dbReference>
<evidence type="ECO:0000313" key="3">
    <source>
        <dbReference type="Proteomes" id="UP001415857"/>
    </source>
</evidence>
<evidence type="ECO:0000256" key="1">
    <source>
        <dbReference type="SAM" id="MobiDB-lite"/>
    </source>
</evidence>
<dbReference type="SUPFAM" id="SSF52540">
    <property type="entry name" value="P-loop containing nucleoside triphosphate hydrolases"/>
    <property type="match status" value="1"/>
</dbReference>
<evidence type="ECO:0000313" key="2">
    <source>
        <dbReference type="EMBL" id="KAK9273544.1"/>
    </source>
</evidence>
<feature type="compositionally biased region" description="Basic and acidic residues" evidence="1">
    <location>
        <begin position="597"/>
        <end position="614"/>
    </location>
</feature>
<reference evidence="2 3" key="1">
    <citation type="journal article" date="2024" name="Plant J.">
        <title>Genome sequences and population genomics reveal climatic adaptation and genomic divergence between two closely related sweetgum species.</title>
        <authorList>
            <person name="Xu W.Q."/>
            <person name="Ren C.Q."/>
            <person name="Zhang X.Y."/>
            <person name="Comes H.P."/>
            <person name="Liu X.H."/>
            <person name="Li Y.G."/>
            <person name="Kettle C.J."/>
            <person name="Jalonen R."/>
            <person name="Gaisberger H."/>
            <person name="Ma Y.Z."/>
            <person name="Qiu Y.X."/>
        </authorList>
    </citation>
    <scope>NUCLEOTIDE SEQUENCE [LARGE SCALE GENOMIC DNA]</scope>
    <source>
        <strain evidence="2">Hangzhou</strain>
    </source>
</reference>
<dbReference type="GO" id="GO:0005634">
    <property type="term" value="C:nucleus"/>
    <property type="evidence" value="ECO:0007669"/>
    <property type="project" value="TreeGrafter"/>
</dbReference>
<accession>A0AAP0R9Y5</accession>
<gene>
    <name evidence="2" type="ORF">L1049_018354</name>
</gene>
<evidence type="ECO:0008006" key="4">
    <source>
        <dbReference type="Google" id="ProtNLM"/>
    </source>
</evidence>
<comment type="caution">
    <text evidence="2">The sequence shown here is derived from an EMBL/GenBank/DDBJ whole genome shotgun (WGS) entry which is preliminary data.</text>
</comment>
<dbReference type="FunFam" id="1.10.8.60:FF:000030">
    <property type="entry name" value="replication factor C subunit 3"/>
    <property type="match status" value="1"/>
</dbReference>
<organism evidence="2 3">
    <name type="scientific">Liquidambar formosana</name>
    <name type="common">Formosan gum</name>
    <dbReference type="NCBI Taxonomy" id="63359"/>
    <lineage>
        <taxon>Eukaryota</taxon>
        <taxon>Viridiplantae</taxon>
        <taxon>Streptophyta</taxon>
        <taxon>Embryophyta</taxon>
        <taxon>Tracheophyta</taxon>
        <taxon>Spermatophyta</taxon>
        <taxon>Magnoliopsida</taxon>
        <taxon>eudicotyledons</taxon>
        <taxon>Gunneridae</taxon>
        <taxon>Pentapetalae</taxon>
        <taxon>Saxifragales</taxon>
        <taxon>Altingiaceae</taxon>
        <taxon>Liquidambar</taxon>
    </lineage>
</organism>
<name>A0AAP0R9Y5_LIQFO</name>
<dbReference type="AlphaFoldDB" id="A0AAP0R9Y5"/>
<feature type="region of interest" description="Disordered" evidence="1">
    <location>
        <begin position="1"/>
        <end position="43"/>
    </location>
</feature>
<proteinExistence type="predicted"/>
<dbReference type="InterPro" id="IPR050238">
    <property type="entry name" value="DNA_Rep/Repair_Clamp_Loader"/>
</dbReference>
<dbReference type="PANTHER" id="PTHR11669:SF52">
    <property type="entry name" value="OS10G0574500 PROTEIN"/>
    <property type="match status" value="1"/>
</dbReference>
<dbReference type="GO" id="GO:0003677">
    <property type="term" value="F:DNA binding"/>
    <property type="evidence" value="ECO:0007669"/>
    <property type="project" value="InterPro"/>
</dbReference>
<feature type="compositionally biased region" description="Low complexity" evidence="1">
    <location>
        <begin position="15"/>
        <end position="40"/>
    </location>
</feature>
<dbReference type="Gene3D" id="1.20.272.10">
    <property type="match status" value="1"/>
</dbReference>
<dbReference type="InterPro" id="IPR008921">
    <property type="entry name" value="DNA_pol3_clamp-load_cplx_C"/>
</dbReference>
<dbReference type="GO" id="GO:0006281">
    <property type="term" value="P:DNA repair"/>
    <property type="evidence" value="ECO:0007669"/>
    <property type="project" value="TreeGrafter"/>
</dbReference>
<dbReference type="GO" id="GO:0003689">
    <property type="term" value="F:DNA clamp loader activity"/>
    <property type="evidence" value="ECO:0007669"/>
    <property type="project" value="TreeGrafter"/>
</dbReference>
<feature type="region of interest" description="Disordered" evidence="1">
    <location>
        <begin position="187"/>
        <end position="221"/>
    </location>
</feature>
<dbReference type="GO" id="GO:0005663">
    <property type="term" value="C:DNA replication factor C complex"/>
    <property type="evidence" value="ECO:0007669"/>
    <property type="project" value="TreeGrafter"/>
</dbReference>
<dbReference type="EMBL" id="JBBPBK010000012">
    <property type="protein sequence ID" value="KAK9273544.1"/>
    <property type="molecule type" value="Genomic_DNA"/>
</dbReference>
<keyword evidence="3" id="KW-1185">Reference proteome</keyword>
<dbReference type="SUPFAM" id="SSF48019">
    <property type="entry name" value="post-AAA+ oligomerization domain-like"/>
    <property type="match status" value="1"/>
</dbReference>
<dbReference type="InterPro" id="IPR027417">
    <property type="entry name" value="P-loop_NTPase"/>
</dbReference>
<protein>
    <recommendedName>
        <fullName evidence="4">Replication factor C subunit 3</fullName>
    </recommendedName>
</protein>
<dbReference type="Gene3D" id="1.10.8.60">
    <property type="match status" value="1"/>
</dbReference>